<gene>
    <name evidence="1" type="ORF">Poly41_28600</name>
</gene>
<dbReference type="Proteomes" id="UP000319143">
    <property type="component" value="Unassembled WGS sequence"/>
</dbReference>
<name>A0A5C6DQD6_9BACT</name>
<evidence type="ECO:0008006" key="3">
    <source>
        <dbReference type="Google" id="ProtNLM"/>
    </source>
</evidence>
<keyword evidence="2" id="KW-1185">Reference proteome</keyword>
<dbReference type="RefSeq" id="WP_146526702.1">
    <property type="nucleotide sequence ID" value="NZ_SJPV01000004.1"/>
</dbReference>
<proteinExistence type="predicted"/>
<reference evidence="1 2" key="1">
    <citation type="submission" date="2019-02" db="EMBL/GenBank/DDBJ databases">
        <title>Deep-cultivation of Planctomycetes and their phenomic and genomic characterization uncovers novel biology.</title>
        <authorList>
            <person name="Wiegand S."/>
            <person name="Jogler M."/>
            <person name="Boedeker C."/>
            <person name="Pinto D."/>
            <person name="Vollmers J."/>
            <person name="Rivas-Marin E."/>
            <person name="Kohn T."/>
            <person name="Peeters S.H."/>
            <person name="Heuer A."/>
            <person name="Rast P."/>
            <person name="Oberbeckmann S."/>
            <person name="Bunk B."/>
            <person name="Jeske O."/>
            <person name="Meyerdierks A."/>
            <person name="Storesund J.E."/>
            <person name="Kallscheuer N."/>
            <person name="Luecker S."/>
            <person name="Lage O.M."/>
            <person name="Pohl T."/>
            <person name="Merkel B.J."/>
            <person name="Hornburger P."/>
            <person name="Mueller R.-W."/>
            <person name="Bruemmer F."/>
            <person name="Labrenz M."/>
            <person name="Spormann A.M."/>
            <person name="Op Den Camp H."/>
            <person name="Overmann J."/>
            <person name="Amann R."/>
            <person name="Jetten M.S.M."/>
            <person name="Mascher T."/>
            <person name="Medema M.H."/>
            <person name="Devos D.P."/>
            <person name="Kaster A.-K."/>
            <person name="Ovreas L."/>
            <person name="Rohde M."/>
            <person name="Galperin M.Y."/>
            <person name="Jogler C."/>
        </authorList>
    </citation>
    <scope>NUCLEOTIDE SEQUENCE [LARGE SCALE GENOMIC DNA]</scope>
    <source>
        <strain evidence="1 2">Poly41</strain>
    </source>
</reference>
<evidence type="ECO:0000313" key="1">
    <source>
        <dbReference type="EMBL" id="TWU38384.1"/>
    </source>
</evidence>
<organism evidence="1 2">
    <name type="scientific">Novipirellula artificiosorum</name>
    <dbReference type="NCBI Taxonomy" id="2528016"/>
    <lineage>
        <taxon>Bacteria</taxon>
        <taxon>Pseudomonadati</taxon>
        <taxon>Planctomycetota</taxon>
        <taxon>Planctomycetia</taxon>
        <taxon>Pirellulales</taxon>
        <taxon>Pirellulaceae</taxon>
        <taxon>Novipirellula</taxon>
    </lineage>
</organism>
<accession>A0A5C6DQD6</accession>
<dbReference type="AlphaFoldDB" id="A0A5C6DQD6"/>
<comment type="caution">
    <text evidence="1">The sequence shown here is derived from an EMBL/GenBank/DDBJ whole genome shotgun (WGS) entry which is preliminary data.</text>
</comment>
<dbReference type="InterPro" id="IPR029058">
    <property type="entry name" value="AB_hydrolase_fold"/>
</dbReference>
<evidence type="ECO:0000313" key="2">
    <source>
        <dbReference type="Proteomes" id="UP000319143"/>
    </source>
</evidence>
<sequence length="141" mass="16091">MKQSSHRYRLLFTILWGLFGSSLRAEQESLPPFSDGQGPQTYDELWAGYDPRAEPLEMETLHEWEEDQVVFKVLRYRIGIFKGQKAMMAAVFGYPKGAKHLPGLVQIHGGGQYADYRSVLTNAKRGYATISTGVLMTYKRR</sequence>
<protein>
    <recommendedName>
        <fullName evidence="3">Acetyl xylan esterase (AXE1)</fullName>
    </recommendedName>
</protein>
<dbReference type="Gene3D" id="3.40.50.1820">
    <property type="entry name" value="alpha/beta hydrolase"/>
    <property type="match status" value="1"/>
</dbReference>
<dbReference type="EMBL" id="SJPV01000004">
    <property type="protein sequence ID" value="TWU38384.1"/>
    <property type="molecule type" value="Genomic_DNA"/>
</dbReference>